<dbReference type="EMBL" id="BONG01000041">
    <property type="protein sequence ID" value="GIF92140.1"/>
    <property type="molecule type" value="Genomic_DNA"/>
</dbReference>
<evidence type="ECO:0000313" key="4">
    <source>
        <dbReference type="Proteomes" id="UP000619293"/>
    </source>
</evidence>
<feature type="transmembrane region" description="Helical" evidence="1">
    <location>
        <begin position="829"/>
        <end position="848"/>
    </location>
</feature>
<keyword evidence="1" id="KW-0472">Membrane</keyword>
<dbReference type="AlphaFoldDB" id="A0A8J3NTM2"/>
<accession>A0A8J3NTM2</accession>
<name>A0A8J3NTM2_9ACTN</name>
<dbReference type="PROSITE" id="PS50837">
    <property type="entry name" value="NACHT"/>
    <property type="match status" value="1"/>
</dbReference>
<dbReference type="InterPro" id="IPR007111">
    <property type="entry name" value="NACHT_NTPase"/>
</dbReference>
<dbReference type="Pfam" id="PF05729">
    <property type="entry name" value="NACHT"/>
    <property type="match status" value="1"/>
</dbReference>
<dbReference type="SUPFAM" id="SSF52540">
    <property type="entry name" value="P-loop containing nucleoside triphosphate hydrolases"/>
    <property type="match status" value="1"/>
</dbReference>
<dbReference type="PANTHER" id="PTHR46844:SF1">
    <property type="entry name" value="SLR5058 PROTEIN"/>
    <property type="match status" value="1"/>
</dbReference>
<keyword evidence="1" id="KW-0812">Transmembrane</keyword>
<evidence type="ECO:0000313" key="3">
    <source>
        <dbReference type="EMBL" id="GIF92140.1"/>
    </source>
</evidence>
<evidence type="ECO:0000259" key="2">
    <source>
        <dbReference type="PROSITE" id="PS50837"/>
    </source>
</evidence>
<dbReference type="Gene3D" id="3.40.50.300">
    <property type="entry name" value="P-loop containing nucleotide triphosphate hydrolases"/>
    <property type="match status" value="1"/>
</dbReference>
<comment type="caution">
    <text evidence="3">The sequence shown here is derived from an EMBL/GenBank/DDBJ whole genome shotgun (WGS) entry which is preliminary data.</text>
</comment>
<evidence type="ECO:0000256" key="1">
    <source>
        <dbReference type="SAM" id="Phobius"/>
    </source>
</evidence>
<feature type="transmembrane region" description="Helical" evidence="1">
    <location>
        <begin position="983"/>
        <end position="1003"/>
    </location>
</feature>
<feature type="domain" description="NACHT" evidence="2">
    <location>
        <begin position="116"/>
        <end position="235"/>
    </location>
</feature>
<keyword evidence="4" id="KW-1185">Reference proteome</keyword>
<organism evidence="3 4">
    <name type="scientific">Catellatospora chokoriensis</name>
    <dbReference type="NCBI Taxonomy" id="310353"/>
    <lineage>
        <taxon>Bacteria</taxon>
        <taxon>Bacillati</taxon>
        <taxon>Actinomycetota</taxon>
        <taxon>Actinomycetes</taxon>
        <taxon>Micromonosporales</taxon>
        <taxon>Micromonosporaceae</taxon>
        <taxon>Catellatospora</taxon>
    </lineage>
</organism>
<dbReference type="InterPro" id="IPR027417">
    <property type="entry name" value="P-loop_NTPase"/>
</dbReference>
<dbReference type="Proteomes" id="UP000619293">
    <property type="component" value="Unassembled WGS sequence"/>
</dbReference>
<feature type="transmembrane region" description="Helical" evidence="1">
    <location>
        <begin position="875"/>
        <end position="897"/>
    </location>
</feature>
<protein>
    <recommendedName>
        <fullName evidence="2">NACHT domain-containing protein</fullName>
    </recommendedName>
</protein>
<sequence>MTHRYAGTYSLRVPDLQSVWPYGLGLLALAAIGWAIQEYVSGLLQLAAQQTHGWWRSRAFRHAKLNQYRSSILANDRHQPLDFLSTAVDIDDTYVQTQYVVDGVRRDLYSGVRDASRAVVLGAAGAGKSIFFRYWVVRWARRPQDFHRLPVVVDLHLYRSRPELGSIEQLVLDKLARRDCRETLAALEHALQSGRLSLLLDGLDEVVDSHRDPLIAELRGFAQRYPTTQIVVTCRDAVYDGRLQPVFENQMHISGFDDAGMRRFLGQWFRFRRHDGRQVQPSTDESIRGNIRERVEQVMAELHASPALYQLARTPLLLTMMAYLQVDDPGAGPLLTNSRADFYKLAIEHMLRRDVTMGRTGGIARFRAAHKSVALQRIALAAQKVTASGARAIDEHEVIEQIAAVLERLKMADSPRAMLDEIVERSELLARIDEQNLLYQFPHMTLQEYLAARALADAPAELLARYRENRGRWRETLKLWCGAIDRDCGDVVQSVFSGTPDHPATYQDRLLALECIPEAQEIRDEVVNTIVGYFHGLGVTNDGTIDDLRIAALGAIAADPRPWGVDTYRYLTATAWDGTPLERVAAMQALAATRQPRAIELLRSLAHDTAVEADARAALRSVGEQAIPHLLARAVEGHEQDVHDLAQIGTAGAAYALGEIVWTDGPAAPVAAWHLARMFRDRSIEDELRRTPPPKGTTPGLPWAWEPFAEASAEEFSALAGRISYLLAEEHVEPVTGEEAIDPRLGLAAVIARGPARRALTYDKMDDGSRQQVLDSISATVFRRGRLFRQRKRLSSLLDAAIDSATTDLIAEDLQTLLRLCRLDPIDRHLIRAFGHLHGAMVLLVLYVRRRTHATIKDWRTVLDRPEEPRLLRRIYMSIGLGAASAALATGIVRWTGELFGWWPWGPSWLAFATLFVLALGISGILVFMRRLELQIERLFDDNSVDSETGRREFLRWTGCLLSPMLALGVTLLVYAAASLADVVGWTASLGVIAGLCAANLLLRHVYLSRKRKFDNPLRDLLHEMRRSS</sequence>
<feature type="transmembrane region" description="Helical" evidence="1">
    <location>
        <begin position="954"/>
        <end position="977"/>
    </location>
</feature>
<gene>
    <name evidence="3" type="ORF">Cch02nite_55840</name>
</gene>
<dbReference type="PANTHER" id="PTHR46844">
    <property type="entry name" value="SLR5058 PROTEIN"/>
    <property type="match status" value="1"/>
</dbReference>
<feature type="transmembrane region" description="Helical" evidence="1">
    <location>
        <begin position="19"/>
        <end position="36"/>
    </location>
</feature>
<feature type="transmembrane region" description="Helical" evidence="1">
    <location>
        <begin position="909"/>
        <end position="929"/>
    </location>
</feature>
<proteinExistence type="predicted"/>
<reference evidence="3 4" key="1">
    <citation type="submission" date="2021-01" db="EMBL/GenBank/DDBJ databases">
        <title>Whole genome shotgun sequence of Catellatospora chokoriensis NBRC 107358.</title>
        <authorList>
            <person name="Komaki H."/>
            <person name="Tamura T."/>
        </authorList>
    </citation>
    <scope>NUCLEOTIDE SEQUENCE [LARGE SCALE GENOMIC DNA]</scope>
    <source>
        <strain evidence="3 4">NBRC 107358</strain>
    </source>
</reference>
<keyword evidence="1" id="KW-1133">Transmembrane helix</keyword>